<reference evidence="2 3" key="1">
    <citation type="journal article" date="2014" name="Int. J. Syst. Evol. Microbiol.">
        <title>Complete genome sequence of Corynebacterium casei LMG S-19264T (=DSM 44701T), isolated from a smear-ripened cheese.</title>
        <authorList>
            <consortium name="US DOE Joint Genome Institute (JGI-PGF)"/>
            <person name="Walter F."/>
            <person name="Albersmeier A."/>
            <person name="Kalinowski J."/>
            <person name="Ruckert C."/>
        </authorList>
    </citation>
    <scope>NUCLEOTIDE SEQUENCE [LARGE SCALE GENOMIC DNA]</scope>
    <source>
        <strain evidence="2 3">CGMCC 1.15358</strain>
    </source>
</reference>
<dbReference type="RefSeq" id="WP_066762658.1">
    <property type="nucleotide sequence ID" value="NZ_BMIO01000010.1"/>
</dbReference>
<sequence length="122" mass="13597">MAHDHKLILASRVEHTPVFNEDGWLVGHIKDLSIDRETGQVEHAIMSFGGFLGVGNRLHPLPWSILRYDAGQKGFIVPLSRQELEDAPHYDASELEEFGGATPDVKLAKVFDYYGQFAAPPI</sequence>
<dbReference type="EMBL" id="BMIO01000010">
    <property type="protein sequence ID" value="GGD51903.1"/>
    <property type="molecule type" value="Genomic_DNA"/>
</dbReference>
<evidence type="ECO:0000313" key="3">
    <source>
        <dbReference type="Proteomes" id="UP000598997"/>
    </source>
</evidence>
<dbReference type="InterPro" id="IPR027275">
    <property type="entry name" value="PRC-brl_dom"/>
</dbReference>
<comment type="caution">
    <text evidence="2">The sequence shown here is derived from an EMBL/GenBank/DDBJ whole genome shotgun (WGS) entry which is preliminary data.</text>
</comment>
<dbReference type="PANTHER" id="PTHR36505">
    <property type="entry name" value="BLR1072 PROTEIN"/>
    <property type="match status" value="1"/>
</dbReference>
<dbReference type="AlphaFoldDB" id="A0A917DMM0"/>
<dbReference type="InterPro" id="IPR011033">
    <property type="entry name" value="PRC_barrel-like_sf"/>
</dbReference>
<proteinExistence type="predicted"/>
<organism evidence="2 3">
    <name type="scientific">Croceicoccus pelagius</name>
    <dbReference type="NCBI Taxonomy" id="1703341"/>
    <lineage>
        <taxon>Bacteria</taxon>
        <taxon>Pseudomonadati</taxon>
        <taxon>Pseudomonadota</taxon>
        <taxon>Alphaproteobacteria</taxon>
        <taxon>Sphingomonadales</taxon>
        <taxon>Erythrobacteraceae</taxon>
        <taxon>Croceicoccus</taxon>
    </lineage>
</organism>
<gene>
    <name evidence="2" type="ORF">GCM10010989_27550</name>
</gene>
<dbReference type="OrthoDB" id="7274881at2"/>
<accession>A0A917DMM0</accession>
<feature type="domain" description="PRC-barrel" evidence="1">
    <location>
        <begin position="8"/>
        <end position="80"/>
    </location>
</feature>
<keyword evidence="3" id="KW-1185">Reference proteome</keyword>
<dbReference type="Proteomes" id="UP000598997">
    <property type="component" value="Unassembled WGS sequence"/>
</dbReference>
<dbReference type="Gene3D" id="2.30.30.240">
    <property type="entry name" value="PRC-barrel domain"/>
    <property type="match status" value="1"/>
</dbReference>
<evidence type="ECO:0000313" key="2">
    <source>
        <dbReference type="EMBL" id="GGD51903.1"/>
    </source>
</evidence>
<protein>
    <submittedName>
        <fullName evidence="2">Photosystem reaction center subunit H</fullName>
    </submittedName>
</protein>
<dbReference type="SUPFAM" id="SSF50346">
    <property type="entry name" value="PRC-barrel domain"/>
    <property type="match status" value="1"/>
</dbReference>
<evidence type="ECO:0000259" key="1">
    <source>
        <dbReference type="Pfam" id="PF05239"/>
    </source>
</evidence>
<name>A0A917DMM0_9SPHN</name>
<dbReference type="PANTHER" id="PTHR36505:SF1">
    <property type="entry name" value="BLR1072 PROTEIN"/>
    <property type="match status" value="1"/>
</dbReference>
<dbReference type="Pfam" id="PF05239">
    <property type="entry name" value="PRC"/>
    <property type="match status" value="1"/>
</dbReference>